<evidence type="ECO:0000313" key="2">
    <source>
        <dbReference type="Proteomes" id="UP000030437"/>
    </source>
</evidence>
<dbReference type="EMBL" id="JPVP01000060">
    <property type="protein sequence ID" value="KGR81544.1"/>
    <property type="molecule type" value="Genomic_DNA"/>
</dbReference>
<dbReference type="RefSeq" id="WP_036157948.1">
    <property type="nucleotide sequence ID" value="NZ_AVCX01000001.1"/>
</dbReference>
<evidence type="ECO:0008006" key="3">
    <source>
        <dbReference type="Google" id="ProtNLM"/>
    </source>
</evidence>
<reference evidence="1 2" key="1">
    <citation type="submission" date="2014-02" db="EMBL/GenBank/DDBJ databases">
        <title>Draft genome sequence of Lysinibacillus odysseyi NBRC 100172.</title>
        <authorList>
            <person name="Zhang F."/>
            <person name="Wang G."/>
            <person name="Zhang L."/>
        </authorList>
    </citation>
    <scope>NUCLEOTIDE SEQUENCE [LARGE SCALE GENOMIC DNA]</scope>
    <source>
        <strain evidence="1 2">NBRC 100172</strain>
    </source>
</reference>
<accession>A0A0A3I9Z0</accession>
<organism evidence="1 2">
    <name type="scientific">Lysinibacillus odysseyi 34hs-1 = NBRC 100172</name>
    <dbReference type="NCBI Taxonomy" id="1220589"/>
    <lineage>
        <taxon>Bacteria</taxon>
        <taxon>Bacillati</taxon>
        <taxon>Bacillota</taxon>
        <taxon>Bacilli</taxon>
        <taxon>Bacillales</taxon>
        <taxon>Bacillaceae</taxon>
        <taxon>Lysinibacillus</taxon>
    </lineage>
</organism>
<name>A0A0A3I9Z0_9BACI</name>
<dbReference type="AlphaFoldDB" id="A0A0A3I9Z0"/>
<gene>
    <name evidence="1" type="ORF">CD32_19505</name>
</gene>
<dbReference type="eggNOG" id="ENOG5032Z2J">
    <property type="taxonomic scope" value="Bacteria"/>
</dbReference>
<sequence>MRLLGWTILIFLIAAVIKIDLQEGTIPLTNFYEEPCTEIMEYETVRVKIREHDTIYSLFAATPSAAAIPQSERLALFFTYNPHLQNQRLIPGEEVLIPVKQINRCEK</sequence>
<dbReference type="STRING" id="1220589.CD32_19505"/>
<comment type="caution">
    <text evidence="1">The sequence shown here is derived from an EMBL/GenBank/DDBJ whole genome shotgun (WGS) entry which is preliminary data.</text>
</comment>
<evidence type="ECO:0000313" key="1">
    <source>
        <dbReference type="EMBL" id="KGR81544.1"/>
    </source>
</evidence>
<proteinExistence type="predicted"/>
<dbReference type="OrthoDB" id="2738952at2"/>
<keyword evidence="2" id="KW-1185">Reference proteome</keyword>
<dbReference type="Proteomes" id="UP000030437">
    <property type="component" value="Unassembled WGS sequence"/>
</dbReference>
<protein>
    <recommendedName>
        <fullName evidence="3">LysM domain-containing protein</fullName>
    </recommendedName>
</protein>